<reference evidence="4" key="1">
    <citation type="submission" date="2025-08" db="UniProtKB">
        <authorList>
            <consortium name="RefSeq"/>
        </authorList>
    </citation>
    <scope>IDENTIFICATION</scope>
</reference>
<keyword evidence="3" id="KW-1185">Reference proteome</keyword>
<name>A0A1U7ZXT7_NELNU</name>
<dbReference type="CDD" id="cd00371">
    <property type="entry name" value="HMA"/>
    <property type="match status" value="2"/>
</dbReference>
<feature type="region of interest" description="Disordered" evidence="1">
    <location>
        <begin position="189"/>
        <end position="263"/>
    </location>
</feature>
<dbReference type="AlphaFoldDB" id="A0A1U7ZXT7"/>
<dbReference type="GO" id="GO:0046872">
    <property type="term" value="F:metal ion binding"/>
    <property type="evidence" value="ECO:0007669"/>
    <property type="project" value="InterPro"/>
</dbReference>
<dbReference type="Proteomes" id="UP000189703">
    <property type="component" value="Unplaced"/>
</dbReference>
<feature type="compositionally biased region" description="Basic and acidic residues" evidence="1">
    <location>
        <begin position="80"/>
        <end position="122"/>
    </location>
</feature>
<dbReference type="PANTHER" id="PTHR46413:SF1">
    <property type="entry name" value="HEAVY METAL-ASSOCIATED ISOPRENYLATED PLANT PROTEIN 6"/>
    <property type="match status" value="1"/>
</dbReference>
<feature type="compositionally biased region" description="Basic and acidic residues" evidence="1">
    <location>
        <begin position="1"/>
        <end position="22"/>
    </location>
</feature>
<feature type="domain" description="HMA" evidence="2">
    <location>
        <begin position="23"/>
        <end position="86"/>
    </location>
</feature>
<evidence type="ECO:0000313" key="4">
    <source>
        <dbReference type="RefSeq" id="XP_010253988.1"/>
    </source>
</evidence>
<dbReference type="GeneID" id="104595100"/>
<dbReference type="InterPro" id="IPR036163">
    <property type="entry name" value="HMA_dom_sf"/>
</dbReference>
<dbReference type="PANTHER" id="PTHR46413">
    <property type="entry name" value="HEAVY METAL-ASSOCIATED ISOPRENYLATED PLANT PROTEIN 6"/>
    <property type="match status" value="1"/>
</dbReference>
<dbReference type="InterPro" id="IPR006121">
    <property type="entry name" value="HMA_dom"/>
</dbReference>
<dbReference type="OrthoDB" id="689350at2759"/>
<dbReference type="FunCoup" id="A0A1U7ZXT7">
    <property type="interactions" value="178"/>
</dbReference>
<dbReference type="PROSITE" id="PS50846">
    <property type="entry name" value="HMA_2"/>
    <property type="match status" value="2"/>
</dbReference>
<protein>
    <submittedName>
        <fullName evidence="4">Heavy metal-associated isoprenylated plant protein 3-like</fullName>
    </submittedName>
</protein>
<dbReference type="SUPFAM" id="SSF55008">
    <property type="entry name" value="HMA, heavy metal-associated domain"/>
    <property type="match status" value="2"/>
</dbReference>
<feature type="region of interest" description="Disordered" evidence="1">
    <location>
        <begin position="1"/>
        <end position="24"/>
    </location>
</feature>
<feature type="compositionally biased region" description="Basic and acidic residues" evidence="1">
    <location>
        <begin position="249"/>
        <end position="263"/>
    </location>
</feature>
<feature type="compositionally biased region" description="Basic and acidic residues" evidence="1">
    <location>
        <begin position="189"/>
        <end position="241"/>
    </location>
</feature>
<dbReference type="eggNOG" id="KOG1603">
    <property type="taxonomic scope" value="Eukaryota"/>
</dbReference>
<evidence type="ECO:0000313" key="3">
    <source>
        <dbReference type="Proteomes" id="UP000189703"/>
    </source>
</evidence>
<evidence type="ECO:0000259" key="2">
    <source>
        <dbReference type="PROSITE" id="PS50846"/>
    </source>
</evidence>
<dbReference type="RefSeq" id="XP_010253988.1">
    <property type="nucleotide sequence ID" value="XM_010255686.2"/>
</dbReference>
<dbReference type="InterPro" id="IPR044594">
    <property type="entry name" value="HIPP01/3/5/6"/>
</dbReference>
<dbReference type="Gene3D" id="3.30.70.100">
    <property type="match status" value="2"/>
</dbReference>
<evidence type="ECO:0000256" key="1">
    <source>
        <dbReference type="SAM" id="MobiDB-lite"/>
    </source>
</evidence>
<gene>
    <name evidence="4" type="primary">LOC104595100</name>
</gene>
<accession>A0A1U7ZXT7</accession>
<dbReference type="KEGG" id="nnu:104595100"/>
<proteinExistence type="predicted"/>
<organism evidence="3 4">
    <name type="scientific">Nelumbo nucifera</name>
    <name type="common">Sacred lotus</name>
    <dbReference type="NCBI Taxonomy" id="4432"/>
    <lineage>
        <taxon>Eukaryota</taxon>
        <taxon>Viridiplantae</taxon>
        <taxon>Streptophyta</taxon>
        <taxon>Embryophyta</taxon>
        <taxon>Tracheophyta</taxon>
        <taxon>Spermatophyta</taxon>
        <taxon>Magnoliopsida</taxon>
        <taxon>Proteales</taxon>
        <taxon>Nelumbonaceae</taxon>
        <taxon>Nelumbo</taxon>
    </lineage>
</organism>
<sequence length="292" mass="31937">MGEKENKNEGEKKADGGKKDDGSITVVLKVDMHCEGCAKKVKRSVKGFEGVEDVKGDSSNNKLTVVGKVDPLKLRERVEQKTKKKVELISPIPKKEDKKPAEGKKEEKKEEKKEDGKKKEPSETTVVLKIRLHCEGCIQKIRRIISKYKGVQNVAVDPAKDLVTVKGTMDVKAMTPYLKEKLKRSVEVVPAKKEDGGGKEKEGGEKKKEGGGEGEKKGGEGGEKKEGGKKEGEKKEGEKKGGGGGGGDAGKKEEAVKPAENKMEYYPQNYVVEYVYAPQLFSDENPNACSIM</sequence>
<dbReference type="InParanoid" id="A0A1U7ZXT7"/>
<dbReference type="OMA" id="NAQTHYA"/>
<feature type="region of interest" description="Disordered" evidence="1">
    <location>
        <begin position="80"/>
        <end position="124"/>
    </location>
</feature>
<dbReference type="Pfam" id="PF00403">
    <property type="entry name" value="HMA"/>
    <property type="match status" value="2"/>
</dbReference>
<feature type="domain" description="HMA" evidence="2">
    <location>
        <begin position="123"/>
        <end position="190"/>
    </location>
</feature>